<keyword evidence="3" id="KW-1185">Reference proteome</keyword>
<feature type="domain" description="Reverse transcriptase" evidence="1">
    <location>
        <begin position="162"/>
        <end position="279"/>
    </location>
</feature>
<dbReference type="Proteomes" id="UP001274896">
    <property type="component" value="Unassembled WGS sequence"/>
</dbReference>
<proteinExistence type="predicted"/>
<accession>A0AAE0PR82</accession>
<evidence type="ECO:0000313" key="3">
    <source>
        <dbReference type="Proteomes" id="UP001274896"/>
    </source>
</evidence>
<dbReference type="EMBL" id="JAUCMX010000030">
    <property type="protein sequence ID" value="KAK3506713.1"/>
    <property type="molecule type" value="Genomic_DNA"/>
</dbReference>
<dbReference type="InterPro" id="IPR036179">
    <property type="entry name" value="Ig-like_dom_sf"/>
</dbReference>
<dbReference type="AlphaFoldDB" id="A0AAE0PR82"/>
<sequence length="292" mass="32830">MAEVIGKEIACRFQQFNNISPGNLSLLISDLREEDQGDYRCITEKEHRNIRIYVKDVLNSFYTRFEARNDTTVRKTIPPPENQVLCLTTADMRKTLRRINPRKAAGPDNVPGRVLRECAEQLVDVFTDIFNISLSSAIVPTCLMTTTIIPFSIQHNHSSAPDREAESAGTNTSLCNWILDFLTGRPQSVQIGNSISSTTTQNTGASQGCILSPLLYTLLTHDCAAMHRSNHIIKLANDTTVVGLVRENYESAYREEVQQLTAWCKANNLSLNIEKTKEMVVDFRRPQSDHSL</sequence>
<dbReference type="PANTHER" id="PTHR47510">
    <property type="entry name" value="REVERSE TRANSCRIPTASE DOMAIN-CONTAINING PROTEIN"/>
    <property type="match status" value="1"/>
</dbReference>
<dbReference type="Pfam" id="PF00078">
    <property type="entry name" value="RVT_1"/>
    <property type="match status" value="1"/>
</dbReference>
<protein>
    <recommendedName>
        <fullName evidence="1">Reverse transcriptase domain-containing protein</fullName>
    </recommendedName>
</protein>
<comment type="caution">
    <text evidence="2">The sequence shown here is derived from an EMBL/GenBank/DDBJ whole genome shotgun (WGS) entry which is preliminary data.</text>
</comment>
<dbReference type="PANTHER" id="PTHR47510:SF3">
    <property type="entry name" value="ENDO_EXONUCLEASE_PHOSPHATASE DOMAIN-CONTAINING PROTEIN"/>
    <property type="match status" value="1"/>
</dbReference>
<dbReference type="InterPro" id="IPR000477">
    <property type="entry name" value="RT_dom"/>
</dbReference>
<dbReference type="Gene3D" id="2.60.40.10">
    <property type="entry name" value="Immunoglobulins"/>
    <property type="match status" value="1"/>
</dbReference>
<dbReference type="SUPFAM" id="SSF48726">
    <property type="entry name" value="Immunoglobulin"/>
    <property type="match status" value="1"/>
</dbReference>
<evidence type="ECO:0000259" key="1">
    <source>
        <dbReference type="Pfam" id="PF00078"/>
    </source>
</evidence>
<name>A0AAE0PR82_9TELE</name>
<organism evidence="2 3">
    <name type="scientific">Hemibagrus guttatus</name>
    <dbReference type="NCBI Taxonomy" id="175788"/>
    <lineage>
        <taxon>Eukaryota</taxon>
        <taxon>Metazoa</taxon>
        <taxon>Chordata</taxon>
        <taxon>Craniata</taxon>
        <taxon>Vertebrata</taxon>
        <taxon>Euteleostomi</taxon>
        <taxon>Actinopterygii</taxon>
        <taxon>Neopterygii</taxon>
        <taxon>Teleostei</taxon>
        <taxon>Ostariophysi</taxon>
        <taxon>Siluriformes</taxon>
        <taxon>Bagridae</taxon>
        <taxon>Hemibagrus</taxon>
    </lineage>
</organism>
<reference evidence="2" key="1">
    <citation type="submission" date="2023-06" db="EMBL/GenBank/DDBJ databases">
        <title>Male Hemibagrus guttatus genome.</title>
        <authorList>
            <person name="Bian C."/>
        </authorList>
    </citation>
    <scope>NUCLEOTIDE SEQUENCE</scope>
    <source>
        <strain evidence="2">Male_cb2023</strain>
        <tissue evidence="2">Muscle</tissue>
    </source>
</reference>
<gene>
    <name evidence="2" type="ORF">QTP70_016250</name>
</gene>
<evidence type="ECO:0000313" key="2">
    <source>
        <dbReference type="EMBL" id="KAK3506713.1"/>
    </source>
</evidence>
<dbReference type="InterPro" id="IPR013783">
    <property type="entry name" value="Ig-like_fold"/>
</dbReference>